<dbReference type="SUPFAM" id="SSF56801">
    <property type="entry name" value="Acetyl-CoA synthetase-like"/>
    <property type="match status" value="1"/>
</dbReference>
<dbReference type="Pfam" id="PF07690">
    <property type="entry name" value="MFS_1"/>
    <property type="match status" value="1"/>
</dbReference>
<feature type="domain" description="Phospholipid/glycerol acyltransferase" evidence="5">
    <location>
        <begin position="459"/>
        <end position="569"/>
    </location>
</feature>
<evidence type="ECO:0000313" key="7">
    <source>
        <dbReference type="Proteomes" id="UP001055955"/>
    </source>
</evidence>
<dbReference type="InterPro" id="IPR011701">
    <property type="entry name" value="MFS"/>
</dbReference>
<dbReference type="PROSITE" id="PS00455">
    <property type="entry name" value="AMP_BINDING"/>
    <property type="match status" value="1"/>
</dbReference>
<reference evidence="6 7" key="1">
    <citation type="journal article" date="2022" name="Nat. Microbiol.">
        <title>The microbiome of a bacterivorous marine choanoflagellate contains a resource-demanding obligate bacterial associate.</title>
        <authorList>
            <person name="Needham D.M."/>
            <person name="Poirier C."/>
            <person name="Bachy C."/>
            <person name="George E.E."/>
            <person name="Wilken S."/>
            <person name="Yung C.C.M."/>
            <person name="Limardo A.J."/>
            <person name="Morando M."/>
            <person name="Sudek L."/>
            <person name="Malmstrom R.R."/>
            <person name="Keeling P.J."/>
            <person name="Santoro A.E."/>
            <person name="Worden A.Z."/>
        </authorList>
    </citation>
    <scope>NUCLEOTIDE SEQUENCE [LARGE SCALE GENOMIC DNA]</scope>
    <source>
        <strain evidence="6 7">Comchoano-1</strain>
    </source>
</reference>
<feature type="transmembrane region" description="Helical" evidence="4">
    <location>
        <begin position="296"/>
        <end position="319"/>
    </location>
</feature>
<dbReference type="InterPro" id="IPR042099">
    <property type="entry name" value="ANL_N_sf"/>
</dbReference>
<accession>A0ABY5DHY2</accession>
<dbReference type="Gene3D" id="3.40.50.12780">
    <property type="entry name" value="N-terminal domain of ligase-like"/>
    <property type="match status" value="1"/>
</dbReference>
<dbReference type="PANTHER" id="PTHR43767:SF1">
    <property type="entry name" value="NONRIBOSOMAL PEPTIDE SYNTHASE PES1 (EUROFUNG)-RELATED"/>
    <property type="match status" value="1"/>
</dbReference>
<evidence type="ECO:0000259" key="5">
    <source>
        <dbReference type="SMART" id="SM00563"/>
    </source>
</evidence>
<dbReference type="CDD" id="cd07989">
    <property type="entry name" value="LPLAT_AGPAT-like"/>
    <property type="match status" value="1"/>
</dbReference>
<dbReference type="SUPFAM" id="SSF103473">
    <property type="entry name" value="MFS general substrate transporter"/>
    <property type="match status" value="1"/>
</dbReference>
<dbReference type="PANTHER" id="PTHR43767">
    <property type="entry name" value="LONG-CHAIN-FATTY-ACID--COA LIGASE"/>
    <property type="match status" value="1"/>
</dbReference>
<dbReference type="InterPro" id="IPR020845">
    <property type="entry name" value="AMP-binding_CS"/>
</dbReference>
<feature type="transmembrane region" description="Helical" evidence="4">
    <location>
        <begin position="261"/>
        <end position="284"/>
    </location>
</feature>
<feature type="transmembrane region" description="Helical" evidence="4">
    <location>
        <begin position="404"/>
        <end position="422"/>
    </location>
</feature>
<dbReference type="InterPro" id="IPR036259">
    <property type="entry name" value="MFS_trans_sf"/>
</dbReference>
<dbReference type="CDD" id="cd06173">
    <property type="entry name" value="MFS_MefA_like"/>
    <property type="match status" value="1"/>
</dbReference>
<dbReference type="EMBL" id="CP092900">
    <property type="protein sequence ID" value="UTC24258.1"/>
    <property type="molecule type" value="Genomic_DNA"/>
</dbReference>
<keyword evidence="7" id="KW-1185">Reference proteome</keyword>
<feature type="transmembrane region" description="Helical" evidence="4">
    <location>
        <begin position="84"/>
        <end position="105"/>
    </location>
</feature>
<gene>
    <name evidence="6" type="ORF">MMH89_03345</name>
</gene>
<feature type="transmembrane region" description="Helical" evidence="4">
    <location>
        <begin position="52"/>
        <end position="72"/>
    </location>
</feature>
<feature type="transmembrane region" description="Helical" evidence="4">
    <location>
        <begin position="111"/>
        <end position="130"/>
    </location>
</feature>
<dbReference type="InterPro" id="IPR050237">
    <property type="entry name" value="ATP-dep_AMP-bd_enzyme"/>
</dbReference>
<sequence length="1160" mass="128315">MINTLDLLKTRKFLPLFITQMFNALNDNILRSSITAFITFQLLDNDSIRSNFWTSIATAMFILPTLLFSSIAGDLADKYKKVTILRSVKVAELLIVLVTSVLLFGDATSPSSLMLCVFLMGTHAAVFSPAKFSYLPEYLESDELLPANGLIEGSTFIAIAMGVSLGSLVGISSLGVSFISTTLFALSISGLIASFIIPSNRAQNPDIKVRKNFISATQQQIESVHQHDNIWLPIIGISWFWVTATIYSANLINYVQFNLHANLSVFALLNTIFTIGIGIGSLTCNKIMKGAIHTRLVPISLFTTSVFGLHLFYSTGSIISGNELASVGSFLSSFHSYSIMFDLLMISIAAGIYVVPLYAILQKNSPLEKCARIMAATNVINALFMILATIASFIFLTILKLSVISLYLTLALVNLTLSIYLCKMLPLSSIKPYAAKVVAWLFSVQVSGLEHFQASGKRVVVICNHITFIDTIFLTLFLPGQYIFAVNTDIAKLWIVRFIRNFVECHEIDPTNPIRTKTIAKRIEKGQPCIIFPEGRLTNTGNIMKVYSGPVAIAEWADANIIPVNLGGDLKFNIFSRLKGIFKLRLFTPVTITVLPVFKLQPGADNISSKERRELHVQQIYEKMVQSSYIGHDRRDLYSELRHATVNHGGSHVILEDFTRKQLTYRSLLLKTQILGKALLQDTQDESYIGVLLPNTSTCAVTVLALHAYRKVPAMINYTAGASAMAASCVTSNIKILITSRQFIAKAELTDELKAMRKHLKQVIFLEDIAKQISTLDKISGALRYLTLDRFYRNNPQYVPHIDAPAVVLFTSGSEGTPKGVVLSHRNITANKIQSLALMDLNPLDSMFNALPMFHAFGFTLGTLTPIMCGIKTFLYPNPKQFSTVVDFVYDTRSTILIGTNTFLNAYLKVSTPYDFAKLRIVFAGGEKLQTDTYDSWLTQRGILILEGYGATEGAPVFSVNTTMHFKPGTVGRLLPGIEYRFNPFPGVTNGGELCVRGENIMLGYLYHDTPGKITPLPNGWYDTGDVVKVDEQGYLTIVDRVKRFAKVSGEMISLSAIENEVAICWPDQRHGVISIQDTRRGEKLVLVTEKQDANRSELAKKLKENGVSPLAVPSQIETIKQIPLLGTGKIDYPKVMNFIKNLPGKAIKGQIKDPSSGEE</sequence>
<proteinExistence type="predicted"/>
<feature type="transmembrane region" description="Helical" evidence="4">
    <location>
        <begin position="230"/>
        <end position="249"/>
    </location>
</feature>
<evidence type="ECO:0000256" key="3">
    <source>
        <dbReference type="ARBA" id="ARBA00023136"/>
    </source>
</evidence>
<feature type="transmembrane region" description="Helical" evidence="4">
    <location>
        <begin position="150"/>
        <end position="171"/>
    </location>
</feature>
<dbReference type="Gene3D" id="1.20.1250.20">
    <property type="entry name" value="MFS general substrate transporter like domains"/>
    <property type="match status" value="1"/>
</dbReference>
<keyword evidence="1 4" id="KW-0812">Transmembrane</keyword>
<evidence type="ECO:0000256" key="1">
    <source>
        <dbReference type="ARBA" id="ARBA00022692"/>
    </source>
</evidence>
<keyword evidence="2 4" id="KW-1133">Transmembrane helix</keyword>
<feature type="transmembrane region" description="Helical" evidence="4">
    <location>
        <begin position="373"/>
        <end position="398"/>
    </location>
</feature>
<organism evidence="6 7">
    <name type="scientific">Candidatus Comchoanobacter bicostacola</name>
    <dbReference type="NCBI Taxonomy" id="2919598"/>
    <lineage>
        <taxon>Bacteria</taxon>
        <taxon>Pseudomonadati</taxon>
        <taxon>Pseudomonadota</taxon>
        <taxon>Gammaproteobacteria</taxon>
        <taxon>Candidatus Comchoanobacterales</taxon>
        <taxon>Candidatus Comchoanobacteraceae</taxon>
        <taxon>Candidatus Comchoanobacter</taxon>
    </lineage>
</organism>
<feature type="transmembrane region" description="Helical" evidence="4">
    <location>
        <begin position="339"/>
        <end position="361"/>
    </location>
</feature>
<name>A0ABY5DHY2_9GAMM</name>
<dbReference type="SUPFAM" id="SSF69593">
    <property type="entry name" value="Glycerol-3-phosphate (1)-acyltransferase"/>
    <property type="match status" value="1"/>
</dbReference>
<evidence type="ECO:0000256" key="2">
    <source>
        <dbReference type="ARBA" id="ARBA00022989"/>
    </source>
</evidence>
<feature type="transmembrane region" description="Helical" evidence="4">
    <location>
        <begin position="459"/>
        <end position="478"/>
    </location>
</feature>
<dbReference type="InterPro" id="IPR002123">
    <property type="entry name" value="Plipid/glycerol_acylTrfase"/>
</dbReference>
<evidence type="ECO:0000313" key="6">
    <source>
        <dbReference type="EMBL" id="UTC24258.1"/>
    </source>
</evidence>
<dbReference type="Pfam" id="PF00501">
    <property type="entry name" value="AMP-binding"/>
    <property type="match status" value="1"/>
</dbReference>
<protein>
    <submittedName>
        <fullName evidence="6">MFS transporter</fullName>
    </submittedName>
</protein>
<dbReference type="Gene3D" id="3.30.300.30">
    <property type="match status" value="1"/>
</dbReference>
<feature type="transmembrane region" description="Helical" evidence="4">
    <location>
        <begin position="177"/>
        <end position="197"/>
    </location>
</feature>
<dbReference type="InterPro" id="IPR000873">
    <property type="entry name" value="AMP-dep_synth/lig_dom"/>
</dbReference>
<dbReference type="InterPro" id="IPR045851">
    <property type="entry name" value="AMP-bd_C_sf"/>
</dbReference>
<dbReference type="Proteomes" id="UP001055955">
    <property type="component" value="Chromosome"/>
</dbReference>
<keyword evidence="3 4" id="KW-0472">Membrane</keyword>
<dbReference type="RefSeq" id="WP_258568043.1">
    <property type="nucleotide sequence ID" value="NZ_CP092900.1"/>
</dbReference>
<evidence type="ECO:0000256" key="4">
    <source>
        <dbReference type="SAM" id="Phobius"/>
    </source>
</evidence>
<dbReference type="Pfam" id="PF01553">
    <property type="entry name" value="Acyltransferase"/>
    <property type="match status" value="1"/>
</dbReference>
<dbReference type="SMART" id="SM00563">
    <property type="entry name" value="PlsC"/>
    <property type="match status" value="1"/>
</dbReference>